<name>A0A9P5S2B2_9FUNG</name>
<evidence type="ECO:0000259" key="3">
    <source>
        <dbReference type="Pfam" id="PF05004"/>
    </source>
</evidence>
<evidence type="ECO:0000256" key="1">
    <source>
        <dbReference type="ARBA" id="ARBA00008828"/>
    </source>
</evidence>
<sequence length="646" mass="71040">MVYVNKQPLSLRKTASKNSTKKLQQQLSSHSQGGSSGGGTYLSPGPAGTSRPSSRYASRSGSRVNSDDEDDDYGSGFEQWEAVGYGSEREDDGGRRGRGEGSVESRILDAIEQLGEKRSSTREEALTKLVAILSQHFVAELLDSHKEDLMDLLKKSIKRGGTRECVLAANVITLIFITAGEDDEQVLTDMAPLLKYTITNHDQPEVKAACLYTLATACYISSTPQPSHLPTYEMLNYLADLVVPKDSHSSSSSAAAIHSGTLVAALESFGLLFAALFGRNSTSNNDDDSDRSSGDEPGTRSQHEKDAQQARRLFSKMIPAIHYTLLEYPSVEVRVASGEVVGLMFEVLDHHEQQRRRHEEEGYKTYHQQEGTEWSRRGRETYQDDDDDEDDWDDDGGGGIASTTTSPFWYRDRQDLVDVLANLATDSNRHRSRKDRCAGRSAFRDIIKSVDLGQGEDCEDSGSGDQEKPQESLKLKDYIVDFYGWVEILQLRYLRDRLTSGLQTHLFHNPTIHSLLPSTAILYSPFDFSFSSTASGAGKGHGSGGGGSRVGSRIGSRTGSRASSRAGSRPPSSMGHYSDTGEDFVVIDQAYLLQQQQLQLQASSRVDRKYQNAEVARLRHVQRKKDRGGSGGGGGGGGKFFHELEY</sequence>
<protein>
    <submittedName>
        <fullName evidence="4">Interferon- developmental regulator 1</fullName>
    </submittedName>
</protein>
<dbReference type="InterPro" id="IPR039777">
    <property type="entry name" value="IFRD"/>
</dbReference>
<feature type="compositionally biased region" description="Acidic residues" evidence="2">
    <location>
        <begin position="383"/>
        <end position="396"/>
    </location>
</feature>
<dbReference type="InterPro" id="IPR011989">
    <property type="entry name" value="ARM-like"/>
</dbReference>
<dbReference type="Proteomes" id="UP000748756">
    <property type="component" value="Unassembled WGS sequence"/>
</dbReference>
<proteinExistence type="inferred from homology"/>
<keyword evidence="5" id="KW-1185">Reference proteome</keyword>
<evidence type="ECO:0000256" key="2">
    <source>
        <dbReference type="SAM" id="MobiDB-lite"/>
    </source>
</evidence>
<dbReference type="Gene3D" id="1.25.10.10">
    <property type="entry name" value="Leucine-rich Repeat Variant"/>
    <property type="match status" value="1"/>
</dbReference>
<feature type="compositionally biased region" description="Basic and acidic residues" evidence="2">
    <location>
        <begin position="92"/>
        <end position="102"/>
    </location>
</feature>
<dbReference type="PANTHER" id="PTHR12354">
    <property type="entry name" value="INTERFERON-RELATED DEVELOPMENTAL REGULATOR"/>
    <property type="match status" value="1"/>
</dbReference>
<feature type="compositionally biased region" description="Basic and acidic residues" evidence="2">
    <location>
        <begin position="290"/>
        <end position="309"/>
    </location>
</feature>
<dbReference type="AlphaFoldDB" id="A0A9P5S2B2"/>
<dbReference type="Pfam" id="PF05004">
    <property type="entry name" value="IFRD"/>
    <property type="match status" value="1"/>
</dbReference>
<comment type="caution">
    <text evidence="4">The sequence shown here is derived from an EMBL/GenBank/DDBJ whole genome shotgun (WGS) entry which is preliminary data.</text>
</comment>
<feature type="region of interest" description="Disordered" evidence="2">
    <location>
        <begin position="535"/>
        <end position="579"/>
    </location>
</feature>
<dbReference type="EMBL" id="JAAAUQ010000364">
    <property type="protein sequence ID" value="KAF9150968.1"/>
    <property type="molecule type" value="Genomic_DNA"/>
</dbReference>
<feature type="compositionally biased region" description="Basic and acidic residues" evidence="2">
    <location>
        <begin position="373"/>
        <end position="382"/>
    </location>
</feature>
<dbReference type="PANTHER" id="PTHR12354:SF1">
    <property type="entry name" value="INTERFERON-RELATED DEVELOPMENTAL REGULATOR 1"/>
    <property type="match status" value="1"/>
</dbReference>
<dbReference type="InterPro" id="IPR007701">
    <property type="entry name" value="Interferon-rel_develop_reg_N"/>
</dbReference>
<organism evidence="4 5">
    <name type="scientific">Linnemannia schmuckeri</name>
    <dbReference type="NCBI Taxonomy" id="64567"/>
    <lineage>
        <taxon>Eukaryota</taxon>
        <taxon>Fungi</taxon>
        <taxon>Fungi incertae sedis</taxon>
        <taxon>Mucoromycota</taxon>
        <taxon>Mortierellomycotina</taxon>
        <taxon>Mortierellomycetes</taxon>
        <taxon>Mortierellales</taxon>
        <taxon>Mortierellaceae</taxon>
        <taxon>Linnemannia</taxon>
    </lineage>
</organism>
<feature type="compositionally biased region" description="Low complexity" evidence="2">
    <location>
        <begin position="550"/>
        <end position="575"/>
    </location>
</feature>
<feature type="region of interest" description="Disordered" evidence="2">
    <location>
        <begin position="621"/>
        <end position="646"/>
    </location>
</feature>
<gene>
    <name evidence="4" type="primary">IFRD1_1</name>
    <name evidence="4" type="ORF">BG015_007206</name>
</gene>
<feature type="compositionally biased region" description="Gly residues" evidence="2">
    <location>
        <begin position="629"/>
        <end position="639"/>
    </location>
</feature>
<reference evidence="4" key="1">
    <citation type="journal article" date="2020" name="Fungal Divers.">
        <title>Resolving the Mortierellaceae phylogeny through synthesis of multi-gene phylogenetics and phylogenomics.</title>
        <authorList>
            <person name="Vandepol N."/>
            <person name="Liber J."/>
            <person name="Desiro A."/>
            <person name="Na H."/>
            <person name="Kennedy M."/>
            <person name="Barry K."/>
            <person name="Grigoriev I.V."/>
            <person name="Miller A.N."/>
            <person name="O'Donnell K."/>
            <person name="Stajich J.E."/>
            <person name="Bonito G."/>
        </authorList>
    </citation>
    <scope>NUCLEOTIDE SEQUENCE</scope>
    <source>
        <strain evidence="4">NRRL 6426</strain>
    </source>
</reference>
<feature type="region of interest" description="Disordered" evidence="2">
    <location>
        <begin position="355"/>
        <end position="406"/>
    </location>
</feature>
<evidence type="ECO:0000313" key="5">
    <source>
        <dbReference type="Proteomes" id="UP000748756"/>
    </source>
</evidence>
<feature type="compositionally biased region" description="Polar residues" evidence="2">
    <location>
        <begin position="50"/>
        <end position="64"/>
    </location>
</feature>
<evidence type="ECO:0000313" key="4">
    <source>
        <dbReference type="EMBL" id="KAF9150968.1"/>
    </source>
</evidence>
<feature type="domain" description="Interferon-related developmental regulator N-terminal" evidence="3">
    <location>
        <begin position="98"/>
        <end position="450"/>
    </location>
</feature>
<dbReference type="SUPFAM" id="SSF48371">
    <property type="entry name" value="ARM repeat"/>
    <property type="match status" value="1"/>
</dbReference>
<feature type="region of interest" description="Disordered" evidence="2">
    <location>
        <begin position="282"/>
        <end position="309"/>
    </location>
</feature>
<dbReference type="InterPro" id="IPR016024">
    <property type="entry name" value="ARM-type_fold"/>
</dbReference>
<feature type="compositionally biased region" description="Low complexity" evidence="2">
    <location>
        <begin position="23"/>
        <end position="33"/>
    </location>
</feature>
<feature type="region of interest" description="Disordered" evidence="2">
    <location>
        <begin position="1"/>
        <end position="102"/>
    </location>
</feature>
<feature type="compositionally biased region" description="Basic and acidic residues" evidence="2">
    <location>
        <begin position="355"/>
        <end position="364"/>
    </location>
</feature>
<dbReference type="OrthoDB" id="18978at2759"/>
<comment type="similarity">
    <text evidence="1">Belongs to the IFRD family.</text>
</comment>
<accession>A0A9P5S2B2</accession>
<feature type="compositionally biased region" description="Gly residues" evidence="2">
    <location>
        <begin position="537"/>
        <end position="549"/>
    </location>
</feature>